<dbReference type="EMBL" id="DTMF01000129">
    <property type="protein sequence ID" value="HGF33735.1"/>
    <property type="molecule type" value="Genomic_DNA"/>
</dbReference>
<evidence type="ECO:0000256" key="7">
    <source>
        <dbReference type="ARBA" id="ARBA00049120"/>
    </source>
</evidence>
<dbReference type="PRINTS" id="PR00508">
    <property type="entry name" value="S21N4MTFRASE"/>
</dbReference>
<dbReference type="InterPro" id="IPR002941">
    <property type="entry name" value="DNA_methylase_N4/N6"/>
</dbReference>
<sequence>MENWAKVIIGDSREMGEVATGSVDLVVTSPPYWHLKDYGIPGQIGYGQSLHDYLCDLYRVWRECFRVLRPGGRLCVNVGDQFARASIYGRYKIIPLHAEIIGQGEELGLDFMGAVIWQKKTTLNTTGGAVIMGSYPYPPNGLVEIDYEFILIFKKPGAPKKVKKEVKEASKLTKAEWKEYFSGHWNFGGARQLGHEAMFPEQLPRRLIRMFTLVGDTVLDPFLGSGTTVKAALELGRNAVGYEINEDFIDLIREKVGLKDGGNLFTRINILKSNDSSVKAPQLEYMPRIQNSEIVAGQVKLPNKSQDLYKVIAIEDEMLLLDNGKLVSFLGVRIDKKEETRKYLRDYLLGKSVILKDIQKSGVKGISSGYIYLKNKIFINAFLIKSGLGSPDEKVEHRYAKKFRCLTEKTVQSSCSPTK</sequence>
<reference evidence="10" key="1">
    <citation type="journal article" date="2020" name="mSystems">
        <title>Genome- and Community-Level Interaction Insights into Carbon Utilization and Element Cycling Functions of Hydrothermarchaeota in Hydrothermal Sediment.</title>
        <authorList>
            <person name="Zhou Z."/>
            <person name="Liu Y."/>
            <person name="Xu W."/>
            <person name="Pan J."/>
            <person name="Luo Z.H."/>
            <person name="Li M."/>
        </authorList>
    </citation>
    <scope>NUCLEOTIDE SEQUENCE [LARGE SCALE GENOMIC DNA]</scope>
    <source>
        <strain evidence="10">SpSt-897</strain>
    </source>
</reference>
<dbReference type="GO" id="GO:0009307">
    <property type="term" value="P:DNA restriction-modification system"/>
    <property type="evidence" value="ECO:0007669"/>
    <property type="project" value="UniProtKB-KW"/>
</dbReference>
<comment type="caution">
    <text evidence="10">The sequence shown here is derived from an EMBL/GenBank/DDBJ whole genome shotgun (WGS) entry which is preliminary data.</text>
</comment>
<comment type="similarity">
    <text evidence="1">Belongs to the N(4)/N(6)-methyltransferase family. N(4) subfamily.</text>
</comment>
<dbReference type="InterPro" id="IPR017985">
    <property type="entry name" value="MeTrfase_CN4_CS"/>
</dbReference>
<dbReference type="GO" id="GO:0015667">
    <property type="term" value="F:site-specific DNA-methyltransferase (cytosine-N4-specific) activity"/>
    <property type="evidence" value="ECO:0007669"/>
    <property type="project" value="UniProtKB-EC"/>
</dbReference>
<organism evidence="10">
    <name type="scientific">Desulfobacca acetoxidans</name>
    <dbReference type="NCBI Taxonomy" id="60893"/>
    <lineage>
        <taxon>Bacteria</taxon>
        <taxon>Pseudomonadati</taxon>
        <taxon>Thermodesulfobacteriota</taxon>
        <taxon>Desulfobaccia</taxon>
        <taxon>Desulfobaccales</taxon>
        <taxon>Desulfobaccaceae</taxon>
        <taxon>Desulfobacca</taxon>
    </lineage>
</organism>
<dbReference type="AlphaFoldDB" id="A0A7C3V4N4"/>
<protein>
    <recommendedName>
        <fullName evidence="8">Methyltransferase</fullName>
        <ecNumber evidence="8">2.1.1.-</ecNumber>
    </recommendedName>
</protein>
<dbReference type="GO" id="GO:0008170">
    <property type="term" value="F:N-methyltransferase activity"/>
    <property type="evidence" value="ECO:0007669"/>
    <property type="project" value="InterPro"/>
</dbReference>
<dbReference type="SUPFAM" id="SSF53335">
    <property type="entry name" value="S-adenosyl-L-methionine-dependent methyltransferases"/>
    <property type="match status" value="1"/>
</dbReference>
<dbReference type="SUPFAM" id="SSF50199">
    <property type="entry name" value="Staphylococcal nuclease"/>
    <property type="match status" value="1"/>
</dbReference>
<evidence type="ECO:0000256" key="6">
    <source>
        <dbReference type="ARBA" id="ARBA00023125"/>
    </source>
</evidence>
<dbReference type="CDD" id="cd02440">
    <property type="entry name" value="AdoMet_MTases"/>
    <property type="match status" value="1"/>
</dbReference>
<keyword evidence="4" id="KW-0949">S-adenosyl-L-methionine</keyword>
<proteinExistence type="inferred from homology"/>
<evidence type="ECO:0000256" key="8">
    <source>
        <dbReference type="RuleBase" id="RU362026"/>
    </source>
</evidence>
<keyword evidence="5" id="KW-0680">Restriction system</keyword>
<evidence type="ECO:0000256" key="4">
    <source>
        <dbReference type="ARBA" id="ARBA00022691"/>
    </source>
</evidence>
<evidence type="ECO:0000256" key="5">
    <source>
        <dbReference type="ARBA" id="ARBA00022747"/>
    </source>
</evidence>
<dbReference type="InterPro" id="IPR029063">
    <property type="entry name" value="SAM-dependent_MTases_sf"/>
</dbReference>
<dbReference type="GO" id="GO:0032259">
    <property type="term" value="P:methylation"/>
    <property type="evidence" value="ECO:0007669"/>
    <property type="project" value="UniProtKB-KW"/>
</dbReference>
<evidence type="ECO:0000313" key="10">
    <source>
        <dbReference type="EMBL" id="HGF33735.1"/>
    </source>
</evidence>
<evidence type="ECO:0000256" key="2">
    <source>
        <dbReference type="ARBA" id="ARBA00022603"/>
    </source>
</evidence>
<dbReference type="InterPro" id="IPR035437">
    <property type="entry name" value="SNase_OB-fold_sf"/>
</dbReference>
<keyword evidence="2 10" id="KW-0489">Methyltransferase</keyword>
<dbReference type="GO" id="GO:0003677">
    <property type="term" value="F:DNA binding"/>
    <property type="evidence" value="ECO:0007669"/>
    <property type="project" value="UniProtKB-KW"/>
</dbReference>
<dbReference type="Pfam" id="PF01555">
    <property type="entry name" value="N6_N4_Mtase"/>
    <property type="match status" value="1"/>
</dbReference>
<keyword evidence="3 10" id="KW-0808">Transferase</keyword>
<evidence type="ECO:0000256" key="1">
    <source>
        <dbReference type="ARBA" id="ARBA00010203"/>
    </source>
</evidence>
<evidence type="ECO:0000256" key="3">
    <source>
        <dbReference type="ARBA" id="ARBA00022679"/>
    </source>
</evidence>
<dbReference type="EC" id="2.1.1.-" evidence="8"/>
<keyword evidence="6" id="KW-0238">DNA-binding</keyword>
<feature type="domain" description="DNA methylase N-4/N-6" evidence="9">
    <location>
        <begin position="23"/>
        <end position="253"/>
    </location>
</feature>
<name>A0A7C3V4N4_9BACT</name>
<gene>
    <name evidence="10" type="ORF">ENW96_05000</name>
</gene>
<comment type="catalytic activity">
    <reaction evidence="7">
        <text>a 2'-deoxycytidine in DNA + S-adenosyl-L-methionine = an N(4)-methyl-2'-deoxycytidine in DNA + S-adenosyl-L-homocysteine + H(+)</text>
        <dbReference type="Rhea" id="RHEA:16857"/>
        <dbReference type="Rhea" id="RHEA-COMP:11369"/>
        <dbReference type="Rhea" id="RHEA-COMP:13674"/>
        <dbReference type="ChEBI" id="CHEBI:15378"/>
        <dbReference type="ChEBI" id="CHEBI:57856"/>
        <dbReference type="ChEBI" id="CHEBI:59789"/>
        <dbReference type="ChEBI" id="CHEBI:85452"/>
        <dbReference type="ChEBI" id="CHEBI:137933"/>
        <dbReference type="EC" id="2.1.1.113"/>
    </reaction>
</comment>
<dbReference type="InterPro" id="IPR001091">
    <property type="entry name" value="RM_Methyltransferase"/>
</dbReference>
<dbReference type="PROSITE" id="PS00093">
    <property type="entry name" value="N4_MTASE"/>
    <property type="match status" value="1"/>
</dbReference>
<accession>A0A7C3V4N4</accession>
<dbReference type="Gene3D" id="3.40.50.150">
    <property type="entry name" value="Vaccinia Virus protein VP39"/>
    <property type="match status" value="1"/>
</dbReference>
<evidence type="ECO:0000259" key="9">
    <source>
        <dbReference type="Pfam" id="PF01555"/>
    </source>
</evidence>